<feature type="region of interest" description="Disordered" evidence="1">
    <location>
        <begin position="133"/>
        <end position="153"/>
    </location>
</feature>
<evidence type="ECO:0000313" key="3">
    <source>
        <dbReference type="Proteomes" id="UP000499080"/>
    </source>
</evidence>
<comment type="caution">
    <text evidence="2">The sequence shown here is derived from an EMBL/GenBank/DDBJ whole genome shotgun (WGS) entry which is preliminary data.</text>
</comment>
<protein>
    <submittedName>
        <fullName evidence="2">Uncharacterized protein</fullName>
    </submittedName>
</protein>
<reference evidence="2 3" key="1">
    <citation type="journal article" date="2019" name="Sci. Rep.">
        <title>Orb-weaving spider Araneus ventricosus genome elucidates the spidroin gene catalogue.</title>
        <authorList>
            <person name="Kono N."/>
            <person name="Nakamura H."/>
            <person name="Ohtoshi R."/>
            <person name="Moran D.A.P."/>
            <person name="Shinohara A."/>
            <person name="Yoshida Y."/>
            <person name="Fujiwara M."/>
            <person name="Mori M."/>
            <person name="Tomita M."/>
            <person name="Arakawa K."/>
        </authorList>
    </citation>
    <scope>NUCLEOTIDE SEQUENCE [LARGE SCALE GENOMIC DNA]</scope>
</reference>
<evidence type="ECO:0000313" key="2">
    <source>
        <dbReference type="EMBL" id="GBN23560.1"/>
    </source>
</evidence>
<sequence>MGSNALPLVQCGRSNHVPNWCRFNGLPSGSLRSLRYDFHNTQFTECKNPIQCKPDLLNNRVCGALLHAESCVGGQTSFLWFSAEVPSSTKILNNILNIVEYCAISYNIEQYCTISWSKLCYLGFGEGVPAQASSSSSDGGSKLRGPSQNSPRVSLERDVNITKLNCVIGIVTAMQ</sequence>
<name>A0A4Y2MAY8_ARAVE</name>
<organism evidence="2 3">
    <name type="scientific">Araneus ventricosus</name>
    <name type="common">Orbweaver spider</name>
    <name type="synonym">Epeira ventricosa</name>
    <dbReference type="NCBI Taxonomy" id="182803"/>
    <lineage>
        <taxon>Eukaryota</taxon>
        <taxon>Metazoa</taxon>
        <taxon>Ecdysozoa</taxon>
        <taxon>Arthropoda</taxon>
        <taxon>Chelicerata</taxon>
        <taxon>Arachnida</taxon>
        <taxon>Araneae</taxon>
        <taxon>Araneomorphae</taxon>
        <taxon>Entelegynae</taxon>
        <taxon>Araneoidea</taxon>
        <taxon>Araneidae</taxon>
        <taxon>Araneus</taxon>
    </lineage>
</organism>
<accession>A0A4Y2MAY8</accession>
<dbReference type="Proteomes" id="UP000499080">
    <property type="component" value="Unassembled WGS sequence"/>
</dbReference>
<proteinExistence type="predicted"/>
<gene>
    <name evidence="2" type="ORF">AVEN_233681_1</name>
</gene>
<keyword evidence="3" id="KW-1185">Reference proteome</keyword>
<evidence type="ECO:0000256" key="1">
    <source>
        <dbReference type="SAM" id="MobiDB-lite"/>
    </source>
</evidence>
<dbReference type="EMBL" id="BGPR01007009">
    <property type="protein sequence ID" value="GBN23560.1"/>
    <property type="molecule type" value="Genomic_DNA"/>
</dbReference>
<dbReference type="AlphaFoldDB" id="A0A4Y2MAY8"/>